<comment type="subcellular location">
    <subcellularLocation>
        <location evidence="1">Virion</location>
    </subcellularLocation>
</comment>
<dbReference type="GO" id="GO:1990817">
    <property type="term" value="F:poly(A) RNA polymerase activity"/>
    <property type="evidence" value="ECO:0007669"/>
    <property type="project" value="UniProtKB-EC"/>
</dbReference>
<accession>A0A167RGX0</accession>
<evidence type="ECO:0000256" key="11">
    <source>
        <dbReference type="ARBA" id="ARBA00048830"/>
    </source>
</evidence>
<comment type="catalytic activity">
    <reaction evidence="11">
        <text>RNA(n) + ATP = RNA(n)-3'-adenine ribonucleotide + diphosphate</text>
        <dbReference type="Rhea" id="RHEA:11332"/>
        <dbReference type="Rhea" id="RHEA-COMP:14527"/>
        <dbReference type="Rhea" id="RHEA-COMP:17347"/>
        <dbReference type="ChEBI" id="CHEBI:30616"/>
        <dbReference type="ChEBI" id="CHEBI:33019"/>
        <dbReference type="ChEBI" id="CHEBI:140395"/>
        <dbReference type="ChEBI" id="CHEBI:173115"/>
        <dbReference type="EC" id="2.7.7.19"/>
    </reaction>
</comment>
<evidence type="ECO:0000256" key="10">
    <source>
        <dbReference type="ARBA" id="ARBA00026159"/>
    </source>
</evidence>
<dbReference type="CDD" id="cd20920">
    <property type="entry name" value="polyA_pol_Mimi"/>
    <property type="match status" value="1"/>
</dbReference>
<dbReference type="GO" id="GO:0044423">
    <property type="term" value="C:virion component"/>
    <property type="evidence" value="ECO:0007669"/>
    <property type="project" value="UniProtKB-KW"/>
</dbReference>
<evidence type="ECO:0000256" key="3">
    <source>
        <dbReference type="ARBA" id="ARBA00022664"/>
    </source>
</evidence>
<dbReference type="Proteomes" id="UP000241365">
    <property type="component" value="Segment"/>
</dbReference>
<evidence type="ECO:0000256" key="8">
    <source>
        <dbReference type="ARBA" id="ARBA00023163"/>
    </source>
</evidence>
<evidence type="ECO:0000259" key="12">
    <source>
        <dbReference type="Pfam" id="PF19244"/>
    </source>
</evidence>
<dbReference type="Pfam" id="PF21649">
    <property type="entry name" value="APMV_polyA_pol_cat_2nd"/>
    <property type="match status" value="1"/>
</dbReference>
<organism evidence="14 15">
    <name type="scientific">Powai lake megavirus</name>
    <dbReference type="NCBI Taxonomy" id="1842663"/>
    <lineage>
        <taxon>Viruses</taxon>
        <taxon>Varidnaviria</taxon>
        <taxon>Bamfordvirae</taxon>
        <taxon>Nucleocytoviricota</taxon>
        <taxon>Megaviricetes</taxon>
        <taxon>Imitervirales</taxon>
        <taxon>Mimiviridae</taxon>
        <taxon>Megamimivirinae</taxon>
        <taxon>Megavirus</taxon>
        <taxon>Megavirus powaiense</taxon>
    </lineage>
</organism>
<evidence type="ECO:0000256" key="9">
    <source>
        <dbReference type="ARBA" id="ARBA00025732"/>
    </source>
</evidence>
<keyword evidence="7" id="KW-0946">Virion</keyword>
<dbReference type="GeneID" id="80513030"/>
<keyword evidence="15" id="KW-1185">Reference proteome</keyword>
<evidence type="ECO:0000256" key="5">
    <source>
        <dbReference type="ARBA" id="ARBA00022741"/>
    </source>
</evidence>
<feature type="domain" description="Putative poly(A) polymerase catalytic subunit C-terminal mimivirus" evidence="13">
    <location>
        <begin position="221"/>
        <end position="498"/>
    </location>
</feature>
<protein>
    <recommendedName>
        <fullName evidence="10">Putative poly(A) polymerase catalytic subunit</fullName>
        <ecNumber evidence="2">2.7.7.19</ecNumber>
    </recommendedName>
</protein>
<evidence type="ECO:0000313" key="15">
    <source>
        <dbReference type="Proteomes" id="UP000241365"/>
    </source>
</evidence>
<proteinExistence type="inferred from homology"/>
<evidence type="ECO:0000313" key="14">
    <source>
        <dbReference type="EMBL" id="ANB50668.1"/>
    </source>
</evidence>
<dbReference type="Pfam" id="PF19244">
    <property type="entry name" value="Poly_A_pol_cat"/>
    <property type="match status" value="1"/>
</dbReference>
<evidence type="ECO:0000256" key="7">
    <source>
        <dbReference type="ARBA" id="ARBA00022844"/>
    </source>
</evidence>
<reference evidence="14 15" key="1">
    <citation type="journal article" date="2016" name="Genome Announc.">
        <title>Complete Genome Sequence of a New Megavirus Family Member Isolated from an Inland Water Lake for the First Time in India.</title>
        <authorList>
            <person name="Chatterjee A."/>
            <person name="Ali F."/>
            <person name="Bange D."/>
            <person name="Kondabagil K."/>
        </authorList>
    </citation>
    <scope>NUCLEOTIDE SEQUENCE [LARGE SCALE GENOMIC DNA]</scope>
    <source>
        <strain evidence="14">1</strain>
    </source>
</reference>
<dbReference type="InterPro" id="IPR045355">
    <property type="entry name" value="PolyA_pol_cat_su"/>
</dbReference>
<keyword evidence="3" id="KW-0507">mRNA processing</keyword>
<dbReference type="GO" id="GO:0005524">
    <property type="term" value="F:ATP binding"/>
    <property type="evidence" value="ECO:0007669"/>
    <property type="project" value="UniProtKB-KW"/>
</dbReference>
<name>A0A167RGX0_9VIRU</name>
<dbReference type="KEGG" id="vg:80513030"/>
<dbReference type="EC" id="2.7.7.19" evidence="2"/>
<dbReference type="GO" id="GO:0006397">
    <property type="term" value="P:mRNA processing"/>
    <property type="evidence" value="ECO:0007669"/>
    <property type="project" value="UniProtKB-KW"/>
</dbReference>
<sequence length="532" mass="62611">MSENRTRKLSYQEYYVDGDYEEVKNKLPEIIKQARIKASQVMEPTIYEKRVVMEIIKDFIRDKGRKVYGGTALNETIKIKNPKDAIYDSYLFSDIEFYSPTPVPDLKELCDILYHKGYDPVQGKEAQHEETYSIFVNLQLYCDITYVPTKVYHGIKTIEIDGINYTHPHFMLIDYLRMINQPLTAAEQRWEKAFDRMYVLLKNYPMEKYDNNMRITSPRDDIQMYIGKVKSEFMKIPEIQESCLISGFDAYNFFIRHAMGDRKVEQMARMKNDYNTLKNYVTVLPFMELISVKYKDTVEKLYNFLRETVVNPDLITIDEYFPLFQFTGYSVSINYDGIPIVKVYEADGYCVPDIKTTSGYRYVSYQYILMIMYINKFKAHLDKNKEMYFNYGIAISNLVQARNSFLSQKKIGVINDTVFSEFRISCIGTTVSYTRMSRLRMLEKKKQGKVIQFVYTPKQYFSQTPEQQNNFDESMKKYRFKNTSGNKITIPKNLLFKIDERGNISEELSTEEAYITEDTTSVNATSTDTNLN</sequence>
<evidence type="ECO:0000256" key="4">
    <source>
        <dbReference type="ARBA" id="ARBA00022679"/>
    </source>
</evidence>
<feature type="domain" description="Poly(A) polymerase catalytic subunit" evidence="12">
    <location>
        <begin position="54"/>
        <end position="184"/>
    </location>
</feature>
<keyword evidence="5" id="KW-0547">Nucleotide-binding</keyword>
<evidence type="ECO:0000259" key="13">
    <source>
        <dbReference type="Pfam" id="PF21649"/>
    </source>
</evidence>
<dbReference type="InterPro" id="IPR049463">
    <property type="entry name" value="APMV_polyA_pol_cat_2nd"/>
</dbReference>
<keyword evidence="6" id="KW-0067">ATP-binding</keyword>
<evidence type="ECO:0000256" key="2">
    <source>
        <dbReference type="ARBA" id="ARBA00012388"/>
    </source>
</evidence>
<dbReference type="EMBL" id="KU877344">
    <property type="protein sequence ID" value="ANB50668.1"/>
    <property type="molecule type" value="Genomic_DNA"/>
</dbReference>
<evidence type="ECO:0000256" key="1">
    <source>
        <dbReference type="ARBA" id="ARBA00004328"/>
    </source>
</evidence>
<keyword evidence="4" id="KW-0808">Transferase</keyword>
<keyword evidence="8" id="KW-0804">Transcription</keyword>
<dbReference type="RefSeq" id="YP_010776419.1">
    <property type="nucleotide sequence ID" value="NC_075034.1"/>
</dbReference>
<comment type="similarity">
    <text evidence="9">Belongs to the poxviridae poly(A) polymerase catalytic subunit family. Highly divergent.</text>
</comment>
<evidence type="ECO:0000256" key="6">
    <source>
        <dbReference type="ARBA" id="ARBA00022840"/>
    </source>
</evidence>